<organism evidence="1 2">
    <name type="scientific">Neophaeococcomyces mojaviensis</name>
    <dbReference type="NCBI Taxonomy" id="3383035"/>
    <lineage>
        <taxon>Eukaryota</taxon>
        <taxon>Fungi</taxon>
        <taxon>Dikarya</taxon>
        <taxon>Ascomycota</taxon>
        <taxon>Pezizomycotina</taxon>
        <taxon>Eurotiomycetes</taxon>
        <taxon>Chaetothyriomycetidae</taxon>
        <taxon>Chaetothyriales</taxon>
        <taxon>Chaetothyriales incertae sedis</taxon>
        <taxon>Neophaeococcomyces</taxon>
    </lineage>
</organism>
<comment type="caution">
    <text evidence="1">The sequence shown here is derived from an EMBL/GenBank/DDBJ whole genome shotgun (WGS) entry which is preliminary data.</text>
</comment>
<evidence type="ECO:0000313" key="1">
    <source>
        <dbReference type="EMBL" id="KAJ9652184.1"/>
    </source>
</evidence>
<gene>
    <name evidence="1" type="ORF">H2198_008528</name>
</gene>
<evidence type="ECO:0000313" key="2">
    <source>
        <dbReference type="Proteomes" id="UP001172386"/>
    </source>
</evidence>
<accession>A0ACC2ZX00</accession>
<dbReference type="Proteomes" id="UP001172386">
    <property type="component" value="Unassembled WGS sequence"/>
</dbReference>
<proteinExistence type="predicted"/>
<protein>
    <submittedName>
        <fullName evidence="1">Uncharacterized protein</fullName>
    </submittedName>
</protein>
<sequence length="384" mass="42873">MSIVHENAEDEWEYEYDQTESEVFLVDLDLTTANRSIKPASAHREKRNLETSNSSKAKKQKNGRESNKAGDLTAQEPLTVPAHDDVPQSSSNNNGSSLQGAHHEIPLNESEDEESQDQSLQLLDLHTSNPIVSYQGNIYSCSWANMIGTTMFFSDHRDTPLYDPEIATDEFDMIGKSRVKLVGNLAKVTPIRQPSKESGSNSAAAIDVNSTTSLGSIRSSNAKRNADLRKQANFLEQLMNIKKNRGEEDNVRIVMNSKVAKIEAAGKLHFSLQGRREEIDELNRKVVRGDAEALHKLEQIYLGQDADESDDDIEMVQDYDIASDRLRQTRRRVRIIDPNENEDASDVEDQPGFNSTTTPFPEPKSLIRDTVSDAVPNRASSENG</sequence>
<reference evidence="1" key="1">
    <citation type="submission" date="2022-10" db="EMBL/GenBank/DDBJ databases">
        <title>Culturing micro-colonial fungi from biological soil crusts in the Mojave desert and describing Neophaeococcomyces mojavensis, and introducing the new genera and species Taxawa tesnikishii.</title>
        <authorList>
            <person name="Kurbessoian T."/>
            <person name="Stajich J.E."/>
        </authorList>
    </citation>
    <scope>NUCLEOTIDE SEQUENCE</scope>
    <source>
        <strain evidence="1">JES_112</strain>
    </source>
</reference>
<keyword evidence="2" id="KW-1185">Reference proteome</keyword>
<name>A0ACC2ZX00_9EURO</name>
<dbReference type="EMBL" id="JAPDRQ010000211">
    <property type="protein sequence ID" value="KAJ9652184.1"/>
    <property type="molecule type" value="Genomic_DNA"/>
</dbReference>